<dbReference type="PROSITE" id="PS50157">
    <property type="entry name" value="ZINC_FINGER_C2H2_2"/>
    <property type="match status" value="5"/>
</dbReference>
<keyword evidence="6" id="KW-0805">Transcription regulation</keyword>
<dbReference type="STRING" id="947166.A0A1D1UT52"/>
<dbReference type="PANTHER" id="PTHR19818:SF157">
    <property type="entry name" value="C2H2-TYPE DOMAIN-CONTAINING PROTEIN"/>
    <property type="match status" value="1"/>
</dbReference>
<dbReference type="InterPro" id="IPR050329">
    <property type="entry name" value="GLI_C2H2-zinc-finger"/>
</dbReference>
<evidence type="ECO:0000256" key="5">
    <source>
        <dbReference type="ARBA" id="ARBA00022833"/>
    </source>
</evidence>
<evidence type="ECO:0000256" key="2">
    <source>
        <dbReference type="ARBA" id="ARBA00022723"/>
    </source>
</evidence>
<dbReference type="SUPFAM" id="SSF57667">
    <property type="entry name" value="beta-beta-alpha zinc fingers"/>
    <property type="match status" value="4"/>
</dbReference>
<keyword evidence="5" id="KW-0862">Zinc</keyword>
<keyword evidence="13" id="KW-1185">Reference proteome</keyword>
<dbReference type="EMBL" id="BDGG01000002">
    <property type="protein sequence ID" value="GAU91645.1"/>
    <property type="molecule type" value="Genomic_DNA"/>
</dbReference>
<dbReference type="FunFam" id="3.30.160.60:FF:000446">
    <property type="entry name" value="Zinc finger protein"/>
    <property type="match status" value="2"/>
</dbReference>
<feature type="domain" description="C2H2-type" evidence="11">
    <location>
        <begin position="200"/>
        <end position="229"/>
    </location>
</feature>
<evidence type="ECO:0000256" key="9">
    <source>
        <dbReference type="PROSITE-ProRule" id="PRU00042"/>
    </source>
</evidence>
<protein>
    <recommendedName>
        <fullName evidence="11">C2H2-type domain-containing protein</fullName>
    </recommendedName>
</protein>
<dbReference type="Gene3D" id="3.30.160.60">
    <property type="entry name" value="Classic Zinc Finger"/>
    <property type="match status" value="6"/>
</dbReference>
<dbReference type="Proteomes" id="UP000186922">
    <property type="component" value="Unassembled WGS sequence"/>
</dbReference>
<dbReference type="GO" id="GO:0005634">
    <property type="term" value="C:nucleus"/>
    <property type="evidence" value="ECO:0007669"/>
    <property type="project" value="UniProtKB-SubCell"/>
</dbReference>
<evidence type="ECO:0000256" key="1">
    <source>
        <dbReference type="ARBA" id="ARBA00004123"/>
    </source>
</evidence>
<dbReference type="GO" id="GO:0000978">
    <property type="term" value="F:RNA polymerase II cis-regulatory region sequence-specific DNA binding"/>
    <property type="evidence" value="ECO:0007669"/>
    <property type="project" value="TreeGrafter"/>
</dbReference>
<evidence type="ECO:0000256" key="7">
    <source>
        <dbReference type="ARBA" id="ARBA00023163"/>
    </source>
</evidence>
<dbReference type="InterPro" id="IPR036236">
    <property type="entry name" value="Znf_C2H2_sf"/>
</dbReference>
<dbReference type="PANTHER" id="PTHR19818">
    <property type="entry name" value="ZINC FINGER PROTEIN ZIC AND GLI"/>
    <property type="match status" value="1"/>
</dbReference>
<keyword evidence="3" id="KW-0677">Repeat</keyword>
<feature type="domain" description="C2H2-type" evidence="11">
    <location>
        <begin position="57"/>
        <end position="86"/>
    </location>
</feature>
<dbReference type="GO" id="GO:0045944">
    <property type="term" value="P:positive regulation of transcription by RNA polymerase II"/>
    <property type="evidence" value="ECO:0007669"/>
    <property type="project" value="UniProtKB-ARBA"/>
</dbReference>
<evidence type="ECO:0000256" key="3">
    <source>
        <dbReference type="ARBA" id="ARBA00022737"/>
    </source>
</evidence>
<reference evidence="12 13" key="1">
    <citation type="journal article" date="2016" name="Nat. Commun.">
        <title>Extremotolerant tardigrade genome and improved radiotolerance of human cultured cells by tardigrade-unique protein.</title>
        <authorList>
            <person name="Hashimoto T."/>
            <person name="Horikawa D.D."/>
            <person name="Saito Y."/>
            <person name="Kuwahara H."/>
            <person name="Kozuka-Hata H."/>
            <person name="Shin-I T."/>
            <person name="Minakuchi Y."/>
            <person name="Ohishi K."/>
            <person name="Motoyama A."/>
            <person name="Aizu T."/>
            <person name="Enomoto A."/>
            <person name="Kondo K."/>
            <person name="Tanaka S."/>
            <person name="Hara Y."/>
            <person name="Koshikawa S."/>
            <person name="Sagara H."/>
            <person name="Miura T."/>
            <person name="Yokobori S."/>
            <person name="Miyagawa K."/>
            <person name="Suzuki Y."/>
            <person name="Kubo T."/>
            <person name="Oyama M."/>
            <person name="Kohara Y."/>
            <person name="Fujiyama A."/>
            <person name="Arakawa K."/>
            <person name="Katayama T."/>
            <person name="Toyoda A."/>
            <person name="Kunieda T."/>
        </authorList>
    </citation>
    <scope>NUCLEOTIDE SEQUENCE [LARGE SCALE GENOMIC DNA]</scope>
    <source>
        <strain evidence="12 13">YOKOZUNA-1</strain>
    </source>
</reference>
<dbReference type="OrthoDB" id="6077919at2759"/>
<dbReference type="GO" id="GO:0008270">
    <property type="term" value="F:zinc ion binding"/>
    <property type="evidence" value="ECO:0007669"/>
    <property type="project" value="UniProtKB-KW"/>
</dbReference>
<name>A0A1D1UT52_RAMVA</name>
<feature type="region of interest" description="Disordered" evidence="10">
    <location>
        <begin position="84"/>
        <end position="105"/>
    </location>
</feature>
<evidence type="ECO:0000256" key="10">
    <source>
        <dbReference type="SAM" id="MobiDB-lite"/>
    </source>
</evidence>
<dbReference type="Pfam" id="PF00096">
    <property type="entry name" value="zf-C2H2"/>
    <property type="match status" value="1"/>
</dbReference>
<evidence type="ECO:0000313" key="13">
    <source>
        <dbReference type="Proteomes" id="UP000186922"/>
    </source>
</evidence>
<evidence type="ECO:0000259" key="11">
    <source>
        <dbReference type="PROSITE" id="PS50157"/>
    </source>
</evidence>
<feature type="domain" description="C2H2-type" evidence="11">
    <location>
        <begin position="112"/>
        <end position="139"/>
    </location>
</feature>
<comment type="subcellular location">
    <subcellularLocation>
        <location evidence="1">Nucleus</location>
    </subcellularLocation>
</comment>
<evidence type="ECO:0000313" key="12">
    <source>
        <dbReference type="EMBL" id="GAU91645.1"/>
    </source>
</evidence>
<dbReference type="AlphaFoldDB" id="A0A1D1UT52"/>
<proteinExistence type="predicted"/>
<comment type="caution">
    <text evidence="12">The sequence shown here is derived from an EMBL/GenBank/DDBJ whole genome shotgun (WGS) entry which is preliminary data.</text>
</comment>
<keyword evidence="8" id="KW-0539">Nucleus</keyword>
<dbReference type="FunFam" id="3.30.160.60:FF:000003">
    <property type="entry name" value="Zinc finger protein 3 homolog"/>
    <property type="match status" value="1"/>
</dbReference>
<keyword evidence="7" id="KW-0804">Transcription</keyword>
<feature type="region of interest" description="Disordered" evidence="10">
    <location>
        <begin position="1"/>
        <end position="41"/>
    </location>
</feature>
<gene>
    <name evidence="12" type="primary">RvY_03864</name>
    <name evidence="12" type="synonym">RvY_03864.2</name>
    <name evidence="12" type="ORF">RvY_03864-2</name>
</gene>
<feature type="domain" description="C2H2-type" evidence="11">
    <location>
        <begin position="170"/>
        <end position="199"/>
    </location>
</feature>
<keyword evidence="4 9" id="KW-0863">Zinc-finger</keyword>
<evidence type="ECO:0000256" key="4">
    <source>
        <dbReference type="ARBA" id="ARBA00022771"/>
    </source>
</evidence>
<dbReference type="SMART" id="SM00355">
    <property type="entry name" value="ZnF_C2H2"/>
    <property type="match status" value="5"/>
</dbReference>
<accession>A0A1D1UT52</accession>
<evidence type="ECO:0000256" key="8">
    <source>
        <dbReference type="ARBA" id="ARBA00023242"/>
    </source>
</evidence>
<dbReference type="GO" id="GO:0000981">
    <property type="term" value="F:DNA-binding transcription factor activity, RNA polymerase II-specific"/>
    <property type="evidence" value="ECO:0007669"/>
    <property type="project" value="TreeGrafter"/>
</dbReference>
<feature type="compositionally biased region" description="Acidic residues" evidence="10">
    <location>
        <begin position="1"/>
        <end position="10"/>
    </location>
</feature>
<sequence>MADADSEEQDQSQISDDGQDAEMGTVGEESAEGNAESGDVEEEVYQTVGVTIKNKPYLCTYENCDKAFQWKSYLERHIQSHTGIKPNVSEKKRGPRKRKNADGTEDDTPKLYVCNDCGKEFNWKSYLDRHSQIHTGMKPFACDFAGCDYKTGQSGNLKMHKQTHTGEKPHACDWPDCEYRSTHPGNLKNHMLTHTGEKRFKCSIVGCEYQAIQYETLNQHMRTHTGEKPFKCPWEGCDYAGRQSATLKEINLMPVPGKVVTTARRIRAMSRSTTWGIPGRSRMHVAGRNAPIEPPPVAPSKSIRNHTRVLSRTSVWSRAATLLRSSRVV</sequence>
<keyword evidence="2" id="KW-0479">Metal-binding</keyword>
<feature type="domain" description="C2H2-type" evidence="11">
    <location>
        <begin position="140"/>
        <end position="169"/>
    </location>
</feature>
<dbReference type="PROSITE" id="PS00028">
    <property type="entry name" value="ZINC_FINGER_C2H2_1"/>
    <property type="match status" value="2"/>
</dbReference>
<dbReference type="InterPro" id="IPR013087">
    <property type="entry name" value="Znf_C2H2_type"/>
</dbReference>
<dbReference type="FunFam" id="3.30.160.60:FF:000125">
    <property type="entry name" value="Putative zinc finger protein 143"/>
    <property type="match status" value="1"/>
</dbReference>
<evidence type="ECO:0000256" key="6">
    <source>
        <dbReference type="ARBA" id="ARBA00023015"/>
    </source>
</evidence>
<organism evidence="12 13">
    <name type="scientific">Ramazzottius varieornatus</name>
    <name type="common">Water bear</name>
    <name type="synonym">Tardigrade</name>
    <dbReference type="NCBI Taxonomy" id="947166"/>
    <lineage>
        <taxon>Eukaryota</taxon>
        <taxon>Metazoa</taxon>
        <taxon>Ecdysozoa</taxon>
        <taxon>Tardigrada</taxon>
        <taxon>Eutardigrada</taxon>
        <taxon>Parachela</taxon>
        <taxon>Hypsibioidea</taxon>
        <taxon>Ramazzottiidae</taxon>
        <taxon>Ramazzottius</taxon>
    </lineage>
</organism>